<comment type="cofactor">
    <cofactor evidence="15">
        <name>Mg(2+)</name>
        <dbReference type="ChEBI" id="CHEBI:18420"/>
    </cofactor>
    <text evidence="15">Binds 2 magnesium ions per tetramer.</text>
</comment>
<dbReference type="InterPro" id="IPR033714">
    <property type="entry name" value="tRNA_bind_bactPheRS"/>
</dbReference>
<dbReference type="SMART" id="SM00874">
    <property type="entry name" value="B5"/>
    <property type="match status" value="1"/>
</dbReference>
<evidence type="ECO:0000259" key="17">
    <source>
        <dbReference type="PROSITE" id="PS50886"/>
    </source>
</evidence>
<dbReference type="NCBIfam" id="NF045760">
    <property type="entry name" value="YtpR"/>
    <property type="match status" value="1"/>
</dbReference>
<comment type="catalytic activity">
    <reaction evidence="14 15">
        <text>tRNA(Phe) + L-phenylalanine + ATP = L-phenylalanyl-tRNA(Phe) + AMP + diphosphate + H(+)</text>
        <dbReference type="Rhea" id="RHEA:19413"/>
        <dbReference type="Rhea" id="RHEA-COMP:9668"/>
        <dbReference type="Rhea" id="RHEA-COMP:9699"/>
        <dbReference type="ChEBI" id="CHEBI:15378"/>
        <dbReference type="ChEBI" id="CHEBI:30616"/>
        <dbReference type="ChEBI" id="CHEBI:33019"/>
        <dbReference type="ChEBI" id="CHEBI:58095"/>
        <dbReference type="ChEBI" id="CHEBI:78442"/>
        <dbReference type="ChEBI" id="CHEBI:78531"/>
        <dbReference type="ChEBI" id="CHEBI:456215"/>
        <dbReference type="EC" id="6.1.1.20"/>
    </reaction>
</comment>
<keyword evidence="6 15" id="KW-0436">Ligase</keyword>
<keyword evidence="10 15" id="KW-0460">Magnesium</keyword>
<dbReference type="HAMAP" id="MF_00283">
    <property type="entry name" value="Phe_tRNA_synth_beta1"/>
    <property type="match status" value="1"/>
</dbReference>
<dbReference type="FunFam" id="2.40.50.140:FF:000045">
    <property type="entry name" value="Phenylalanine--tRNA ligase beta subunit"/>
    <property type="match status" value="1"/>
</dbReference>
<feature type="domain" description="TRNA-binding" evidence="17">
    <location>
        <begin position="39"/>
        <end position="147"/>
    </location>
</feature>
<dbReference type="SMART" id="SM00873">
    <property type="entry name" value="B3_4"/>
    <property type="match status" value="1"/>
</dbReference>
<dbReference type="Pfam" id="PF03147">
    <property type="entry name" value="FDX-ACB"/>
    <property type="match status" value="1"/>
</dbReference>
<keyword evidence="4 15" id="KW-0963">Cytoplasm</keyword>
<dbReference type="InterPro" id="IPR004532">
    <property type="entry name" value="Phe-tRNA-ligase_IIc_bsu_bact"/>
</dbReference>
<keyword evidence="8 15" id="KW-0547">Nucleotide-binding</keyword>
<dbReference type="Gene3D" id="3.30.56.10">
    <property type="match status" value="2"/>
</dbReference>
<dbReference type="SUPFAM" id="SSF54991">
    <property type="entry name" value="Anticodon-binding domain of PheRS"/>
    <property type="match status" value="1"/>
</dbReference>
<evidence type="ECO:0000256" key="9">
    <source>
        <dbReference type="ARBA" id="ARBA00022840"/>
    </source>
</evidence>
<feature type="binding site" evidence="15">
    <location>
        <position position="457"/>
    </location>
    <ligand>
        <name>Mg(2+)</name>
        <dbReference type="ChEBI" id="CHEBI:18420"/>
        <note>shared with alpha subunit</note>
    </ligand>
</feature>
<dbReference type="PROSITE" id="PS50886">
    <property type="entry name" value="TRBD"/>
    <property type="match status" value="1"/>
</dbReference>
<sequence>MKLSLNWLKSLIPVPMNTEELAHALTMAGLEVEAVERPFAHLDGIVTGRIFDIAPHPNADKLQTCKVDTGNDIFSVVCGAPNIENGMIAPLAPAGTTMPDGTVLKKGKIRGEVSEGMLCSAKELNLDNDHSGILALPQETPPGLPFCEAMEMDDTVLTIGLTPNRVDCASVMGLAREVAAFGESSFRAEPASLPPADPALGTIYTHTSVTVEDSEGCPRYAARLLADITVGPSPAWLKNRLIAAGLRPINNIVDITNFVMLETGQPLHAFDFDTLAQNRIIVRKARDGETFITLDEKERRLDTDMTMICDGEKPVAIGGVMGGLHSGVTESTRRVLIESACFDAPSIRRTAKKLGLSTDSSYRFERGVDPLGTLYALDRAAVLMLETAGGSMAEGHIDIHPSPPAPATIRVSPDFINQRIGLDLSAEKMILLLEKVGFSAMLQDKDIEVTVPSFRVDVSRKEDISEEVARLYGYDNIPVTFPEMPAETRLDPPSVTFRRRLQDQMCGLGFHEVISYSFVAKESADHLRLPEEHPMRPAVALLNPISEDLAVMRTSMVPCLMGLLARNIAQQEKNLKIFEIGSTFTPRAGEDLPMEREVLALAWTGKRHPGGWYEHSPECDFFDIKGAVEGLLEAMNISEADYAAPDSQDSFPWVRKGACACIRYEDSIAGHIYEVHPETRRFFGIKQPVFMAELDLVLLMEKQKNLFLSKEIPRYPATTRDVTLILEKETPAAEVLKLCRKNQPEILESASIHDLYQGDRIPAGKKSLTLRMVYQSFTETLADKKVNKVQEKITQNLLSHFQATLPG</sequence>
<dbReference type="NCBIfam" id="TIGR00472">
    <property type="entry name" value="pheT_bact"/>
    <property type="match status" value="1"/>
</dbReference>
<dbReference type="CDD" id="cd02796">
    <property type="entry name" value="tRNA_bind_bactPheRS"/>
    <property type="match status" value="1"/>
</dbReference>
<keyword evidence="21" id="KW-1185">Reference proteome</keyword>
<evidence type="ECO:0000256" key="6">
    <source>
        <dbReference type="ARBA" id="ARBA00022598"/>
    </source>
</evidence>
<evidence type="ECO:0000256" key="14">
    <source>
        <dbReference type="ARBA" id="ARBA00049255"/>
    </source>
</evidence>
<proteinExistence type="inferred from homology"/>
<evidence type="ECO:0000256" key="12">
    <source>
        <dbReference type="ARBA" id="ARBA00022917"/>
    </source>
</evidence>
<name>A0A5Q4VFL5_9BACT</name>
<dbReference type="EC" id="6.1.1.20" evidence="15"/>
<evidence type="ECO:0000256" key="3">
    <source>
        <dbReference type="ARBA" id="ARBA00011209"/>
    </source>
</evidence>
<dbReference type="EMBL" id="VDMB01000008">
    <property type="protein sequence ID" value="TYT74811.1"/>
    <property type="molecule type" value="Genomic_DNA"/>
</dbReference>
<dbReference type="InterPro" id="IPR045060">
    <property type="entry name" value="Phe-tRNA-ligase_IIc_bsu"/>
</dbReference>
<evidence type="ECO:0000313" key="20">
    <source>
        <dbReference type="EMBL" id="TYT74811.1"/>
    </source>
</evidence>
<dbReference type="GO" id="GO:0000287">
    <property type="term" value="F:magnesium ion binding"/>
    <property type="evidence" value="ECO:0007669"/>
    <property type="project" value="UniProtKB-UniRule"/>
</dbReference>
<dbReference type="GO" id="GO:0000049">
    <property type="term" value="F:tRNA binding"/>
    <property type="evidence" value="ECO:0007669"/>
    <property type="project" value="UniProtKB-UniRule"/>
</dbReference>
<keyword evidence="12 15" id="KW-0648">Protein biosynthesis</keyword>
<dbReference type="AlphaFoldDB" id="A0A5Q4VFL5"/>
<keyword evidence="13 15" id="KW-0030">Aminoacyl-tRNA synthetase</keyword>
<dbReference type="SMART" id="SM00896">
    <property type="entry name" value="FDX-ACB"/>
    <property type="match status" value="1"/>
</dbReference>
<evidence type="ECO:0000259" key="19">
    <source>
        <dbReference type="PROSITE" id="PS51483"/>
    </source>
</evidence>
<keyword evidence="11 16" id="KW-0694">RNA-binding</keyword>
<dbReference type="InterPro" id="IPR020825">
    <property type="entry name" value="Phe-tRNA_synthase-like_B3/B4"/>
</dbReference>
<protein>
    <recommendedName>
        <fullName evidence="15">Phenylalanine--tRNA ligase beta subunit</fullName>
        <ecNumber evidence="15">6.1.1.20</ecNumber>
    </recommendedName>
    <alternativeName>
        <fullName evidence="15">Phenylalanyl-tRNA synthetase beta subunit</fullName>
        <shortName evidence="15">PheRS</shortName>
    </alternativeName>
</protein>
<dbReference type="InterPro" id="IPR002547">
    <property type="entry name" value="tRNA-bd_dom"/>
</dbReference>
<dbReference type="GO" id="GO:0004826">
    <property type="term" value="F:phenylalanine-tRNA ligase activity"/>
    <property type="evidence" value="ECO:0007669"/>
    <property type="project" value="UniProtKB-UniRule"/>
</dbReference>
<evidence type="ECO:0000256" key="4">
    <source>
        <dbReference type="ARBA" id="ARBA00022490"/>
    </source>
</evidence>
<dbReference type="Gene3D" id="2.40.50.140">
    <property type="entry name" value="Nucleic acid-binding proteins"/>
    <property type="match status" value="1"/>
</dbReference>
<dbReference type="InterPro" id="IPR036690">
    <property type="entry name" value="Fdx_antiC-bd_sf"/>
</dbReference>
<dbReference type="Pfam" id="PF03483">
    <property type="entry name" value="B3_4"/>
    <property type="match status" value="1"/>
</dbReference>
<dbReference type="Gene3D" id="3.30.930.10">
    <property type="entry name" value="Bira Bifunctional Protein, Domain 2"/>
    <property type="match status" value="1"/>
</dbReference>
<reference evidence="20 21" key="1">
    <citation type="submission" date="2019-06" db="EMBL/GenBank/DDBJ databases">
        <title>Desulfobotulus mexicanus sp. nov., a novel sulfate-reducing bacterium isolated from the sediment of an alkaline crater lake in Mexico.</title>
        <authorList>
            <person name="Hirschler-Rea A."/>
        </authorList>
    </citation>
    <scope>NUCLEOTIDE SEQUENCE [LARGE SCALE GENOMIC DNA]</scope>
    <source>
        <strain evidence="20 21">PAR22N</strain>
    </source>
</reference>
<dbReference type="InterPro" id="IPR012340">
    <property type="entry name" value="NA-bd_OB-fold"/>
</dbReference>
<evidence type="ECO:0000256" key="5">
    <source>
        <dbReference type="ARBA" id="ARBA00022555"/>
    </source>
</evidence>
<evidence type="ECO:0000256" key="15">
    <source>
        <dbReference type="HAMAP-Rule" id="MF_00283"/>
    </source>
</evidence>
<comment type="caution">
    <text evidence="20">The sequence shown here is derived from an EMBL/GenBank/DDBJ whole genome shotgun (WGS) entry which is preliminary data.</text>
</comment>
<keyword evidence="7 15" id="KW-0479">Metal-binding</keyword>
<dbReference type="SUPFAM" id="SSF55681">
    <property type="entry name" value="Class II aaRS and biotin synthetases"/>
    <property type="match status" value="1"/>
</dbReference>
<feature type="binding site" evidence="15">
    <location>
        <position position="463"/>
    </location>
    <ligand>
        <name>Mg(2+)</name>
        <dbReference type="ChEBI" id="CHEBI:18420"/>
        <note>shared with alpha subunit</note>
    </ligand>
</feature>
<dbReference type="FunFam" id="3.50.40.10:FF:000001">
    <property type="entry name" value="Phenylalanine--tRNA ligase beta subunit"/>
    <property type="match status" value="1"/>
</dbReference>
<comment type="subcellular location">
    <subcellularLocation>
        <location evidence="1 15">Cytoplasm</location>
    </subcellularLocation>
</comment>
<dbReference type="Pfam" id="PF01588">
    <property type="entry name" value="tRNA_bind"/>
    <property type="match status" value="1"/>
</dbReference>
<dbReference type="GO" id="GO:0006432">
    <property type="term" value="P:phenylalanyl-tRNA aminoacylation"/>
    <property type="evidence" value="ECO:0007669"/>
    <property type="project" value="UniProtKB-UniRule"/>
</dbReference>
<evidence type="ECO:0000256" key="11">
    <source>
        <dbReference type="ARBA" id="ARBA00022884"/>
    </source>
</evidence>
<dbReference type="RefSeq" id="WP_139448119.1">
    <property type="nucleotide sequence ID" value="NZ_VDMB01000008.1"/>
</dbReference>
<feature type="domain" description="B5" evidence="19">
    <location>
        <begin position="404"/>
        <end position="479"/>
    </location>
</feature>
<dbReference type="PANTHER" id="PTHR10947:SF0">
    <property type="entry name" value="PHENYLALANINE--TRNA LIGASE BETA SUBUNIT"/>
    <property type="match status" value="1"/>
</dbReference>
<gene>
    <name evidence="15" type="primary">pheT</name>
    <name evidence="20" type="ORF">FIM25_08160</name>
</gene>
<dbReference type="InterPro" id="IPR005147">
    <property type="entry name" value="tRNA_synthase_B5-dom"/>
</dbReference>
<dbReference type="CDD" id="cd00769">
    <property type="entry name" value="PheRS_beta_core"/>
    <property type="match status" value="1"/>
</dbReference>
<dbReference type="PROSITE" id="PS51447">
    <property type="entry name" value="FDX_ACB"/>
    <property type="match status" value="1"/>
</dbReference>
<keyword evidence="9 15" id="KW-0067">ATP-binding</keyword>
<dbReference type="OrthoDB" id="9805455at2"/>
<feature type="binding site" evidence="15">
    <location>
        <position position="466"/>
    </location>
    <ligand>
        <name>Mg(2+)</name>
        <dbReference type="ChEBI" id="CHEBI:18420"/>
        <note>shared with alpha subunit</note>
    </ligand>
</feature>
<feature type="domain" description="FDX-ACB" evidence="18">
    <location>
        <begin position="713"/>
        <end position="806"/>
    </location>
</feature>
<dbReference type="GO" id="GO:0009328">
    <property type="term" value="C:phenylalanine-tRNA ligase complex"/>
    <property type="evidence" value="ECO:0007669"/>
    <property type="project" value="TreeGrafter"/>
</dbReference>
<dbReference type="InterPro" id="IPR045864">
    <property type="entry name" value="aa-tRNA-synth_II/BPL/LPL"/>
</dbReference>
<evidence type="ECO:0000256" key="7">
    <source>
        <dbReference type="ARBA" id="ARBA00022723"/>
    </source>
</evidence>
<dbReference type="Proteomes" id="UP000321899">
    <property type="component" value="Unassembled WGS sequence"/>
</dbReference>
<accession>A0A5Q4VFL5</accession>
<evidence type="ECO:0000256" key="16">
    <source>
        <dbReference type="PROSITE-ProRule" id="PRU00209"/>
    </source>
</evidence>
<comment type="subunit">
    <text evidence="3 15">Tetramer of two alpha and two beta subunits.</text>
</comment>
<dbReference type="SUPFAM" id="SSF46955">
    <property type="entry name" value="Putative DNA-binding domain"/>
    <property type="match status" value="1"/>
</dbReference>
<dbReference type="InterPro" id="IPR009061">
    <property type="entry name" value="DNA-bd_dom_put_sf"/>
</dbReference>
<keyword evidence="5 16" id="KW-0820">tRNA-binding</keyword>
<evidence type="ECO:0000256" key="8">
    <source>
        <dbReference type="ARBA" id="ARBA00022741"/>
    </source>
</evidence>
<dbReference type="Pfam" id="PF17759">
    <property type="entry name" value="tRNA_synthFbeta"/>
    <property type="match status" value="1"/>
</dbReference>
<organism evidence="20 21">
    <name type="scientific">Desulfobotulus mexicanus</name>
    <dbReference type="NCBI Taxonomy" id="2586642"/>
    <lineage>
        <taxon>Bacteria</taxon>
        <taxon>Pseudomonadati</taxon>
        <taxon>Thermodesulfobacteriota</taxon>
        <taxon>Desulfobacteria</taxon>
        <taxon>Desulfobacterales</taxon>
        <taxon>Desulfobacteraceae</taxon>
        <taxon>Desulfobotulus</taxon>
    </lineage>
</organism>
<evidence type="ECO:0000256" key="2">
    <source>
        <dbReference type="ARBA" id="ARBA00008653"/>
    </source>
</evidence>
<dbReference type="InterPro" id="IPR005121">
    <property type="entry name" value="Fdx_antiC-bd"/>
</dbReference>
<evidence type="ECO:0000313" key="21">
    <source>
        <dbReference type="Proteomes" id="UP000321899"/>
    </source>
</evidence>
<dbReference type="Gene3D" id="3.50.40.10">
    <property type="entry name" value="Phenylalanyl-trna Synthetase, Chain B, domain 3"/>
    <property type="match status" value="1"/>
</dbReference>
<dbReference type="InterPro" id="IPR005146">
    <property type="entry name" value="B3/B4_tRNA-bd"/>
</dbReference>
<dbReference type="GO" id="GO:0005524">
    <property type="term" value="F:ATP binding"/>
    <property type="evidence" value="ECO:0007669"/>
    <property type="project" value="UniProtKB-UniRule"/>
</dbReference>
<comment type="similarity">
    <text evidence="2 15">Belongs to the phenylalanyl-tRNA synthetase beta subunit family. Type 1 subfamily.</text>
</comment>
<dbReference type="SUPFAM" id="SSF50249">
    <property type="entry name" value="Nucleic acid-binding proteins"/>
    <property type="match status" value="1"/>
</dbReference>
<evidence type="ECO:0000256" key="1">
    <source>
        <dbReference type="ARBA" id="ARBA00004496"/>
    </source>
</evidence>
<dbReference type="InterPro" id="IPR041616">
    <property type="entry name" value="PheRS_beta_core"/>
</dbReference>
<dbReference type="PANTHER" id="PTHR10947">
    <property type="entry name" value="PHENYLALANYL-TRNA SYNTHETASE BETA CHAIN AND LEUCINE-RICH REPEAT-CONTAINING PROTEIN 47"/>
    <property type="match status" value="1"/>
</dbReference>
<dbReference type="PROSITE" id="PS51483">
    <property type="entry name" value="B5"/>
    <property type="match status" value="1"/>
</dbReference>
<evidence type="ECO:0000256" key="13">
    <source>
        <dbReference type="ARBA" id="ARBA00023146"/>
    </source>
</evidence>
<dbReference type="Pfam" id="PF03484">
    <property type="entry name" value="B5"/>
    <property type="match status" value="1"/>
</dbReference>
<dbReference type="Gene3D" id="3.30.70.380">
    <property type="entry name" value="Ferrodoxin-fold anticodon-binding domain"/>
    <property type="match status" value="1"/>
</dbReference>
<evidence type="ECO:0000256" key="10">
    <source>
        <dbReference type="ARBA" id="ARBA00022842"/>
    </source>
</evidence>
<feature type="binding site" evidence="15">
    <location>
        <position position="467"/>
    </location>
    <ligand>
        <name>Mg(2+)</name>
        <dbReference type="ChEBI" id="CHEBI:18420"/>
        <note>shared with alpha subunit</note>
    </ligand>
</feature>
<dbReference type="SUPFAM" id="SSF56037">
    <property type="entry name" value="PheT/TilS domain"/>
    <property type="match status" value="1"/>
</dbReference>
<evidence type="ECO:0000259" key="18">
    <source>
        <dbReference type="PROSITE" id="PS51447"/>
    </source>
</evidence>